<keyword evidence="4 12" id="KW-0548">Nucleotidyltransferase</keyword>
<dbReference type="SUPFAM" id="SSF56731">
    <property type="entry name" value="DNA primase core"/>
    <property type="match status" value="1"/>
</dbReference>
<dbReference type="RefSeq" id="WP_013909596.1">
    <property type="nucleotide sequence ID" value="NC_015682.1"/>
</dbReference>
<dbReference type="SMART" id="SM00400">
    <property type="entry name" value="ZnF_CHCC"/>
    <property type="match status" value="1"/>
</dbReference>
<evidence type="ECO:0000256" key="11">
    <source>
        <dbReference type="ARBA" id="ARBA00023163"/>
    </source>
</evidence>
<dbReference type="InterPro" id="IPR013264">
    <property type="entry name" value="DNAG_N"/>
</dbReference>
<dbReference type="InterPro" id="IPR030846">
    <property type="entry name" value="DnaG_bac"/>
</dbReference>
<name>F8C5C5_THEGP</name>
<dbReference type="GO" id="GO:1990077">
    <property type="term" value="C:primosome complex"/>
    <property type="evidence" value="ECO:0007669"/>
    <property type="project" value="UniProtKB-KW"/>
</dbReference>
<proteinExistence type="inferred from homology"/>
<dbReference type="AlphaFoldDB" id="F8C5C5"/>
<dbReference type="Gene3D" id="3.90.980.10">
    <property type="entry name" value="DNA primase, catalytic core, N-terminal domain"/>
    <property type="match status" value="1"/>
</dbReference>
<dbReference type="InterPro" id="IPR002694">
    <property type="entry name" value="Znf_CHC2"/>
</dbReference>
<feature type="zinc finger region" description="CHC2-type" evidence="12 14">
    <location>
        <begin position="37"/>
        <end position="61"/>
    </location>
</feature>
<dbReference type="SMART" id="SM00493">
    <property type="entry name" value="TOPRIM"/>
    <property type="match status" value="1"/>
</dbReference>
<evidence type="ECO:0000256" key="9">
    <source>
        <dbReference type="ARBA" id="ARBA00022842"/>
    </source>
</evidence>
<dbReference type="NCBIfam" id="TIGR01391">
    <property type="entry name" value="dnaG"/>
    <property type="match status" value="1"/>
</dbReference>
<gene>
    <name evidence="12" type="primary">dnaG</name>
    <name evidence="16" type="ordered locus">TOPB45_0796</name>
</gene>
<evidence type="ECO:0000256" key="3">
    <source>
        <dbReference type="ARBA" id="ARBA00022679"/>
    </source>
</evidence>
<dbReference type="InterPro" id="IPR050219">
    <property type="entry name" value="DnaG_primase"/>
</dbReference>
<evidence type="ECO:0000256" key="5">
    <source>
        <dbReference type="ARBA" id="ARBA00022705"/>
    </source>
</evidence>
<keyword evidence="9" id="KW-0460">Magnesium</keyword>
<dbReference type="EC" id="2.7.7.101" evidence="12"/>
<dbReference type="Pfam" id="PF13155">
    <property type="entry name" value="Toprim_2"/>
    <property type="match status" value="1"/>
</dbReference>
<evidence type="ECO:0000313" key="16">
    <source>
        <dbReference type="EMBL" id="AEH22897.1"/>
    </source>
</evidence>
<evidence type="ECO:0000256" key="10">
    <source>
        <dbReference type="ARBA" id="ARBA00023125"/>
    </source>
</evidence>
<dbReference type="KEGG" id="top:TOPB45_0796"/>
<comment type="subunit">
    <text evidence="12">Monomer. Interacts with DnaB.</text>
</comment>
<keyword evidence="17" id="KW-1185">Reference proteome</keyword>
<comment type="catalytic activity">
    <reaction evidence="12">
        <text>ssDNA + n NTP = ssDNA/pppN(pN)n-1 hybrid + (n-1) diphosphate.</text>
        <dbReference type="EC" id="2.7.7.101"/>
    </reaction>
</comment>
<evidence type="ECO:0000256" key="13">
    <source>
        <dbReference type="PIRNR" id="PIRNR002811"/>
    </source>
</evidence>
<dbReference type="InterPro" id="IPR036977">
    <property type="entry name" value="DNA_primase_Znf_CHC2"/>
</dbReference>
<keyword evidence="8 12" id="KW-0862">Zinc</keyword>
<feature type="domain" description="Toprim" evidence="15">
    <location>
        <begin position="253"/>
        <end position="334"/>
    </location>
</feature>
<evidence type="ECO:0000313" key="17">
    <source>
        <dbReference type="Proteomes" id="UP000006583"/>
    </source>
</evidence>
<dbReference type="eggNOG" id="COG0358">
    <property type="taxonomic scope" value="Bacteria"/>
</dbReference>
<protein>
    <recommendedName>
        <fullName evidence="12 13">DNA primase</fullName>
        <ecNumber evidence="12">2.7.7.101</ecNumber>
    </recommendedName>
</protein>
<evidence type="ECO:0000259" key="15">
    <source>
        <dbReference type="PROSITE" id="PS50880"/>
    </source>
</evidence>
<keyword evidence="10 12" id="KW-0238">DNA-binding</keyword>
<dbReference type="PATRIC" id="fig|795359.3.peg.806"/>
<dbReference type="GO" id="GO:0003899">
    <property type="term" value="F:DNA-directed RNA polymerase activity"/>
    <property type="evidence" value="ECO:0007669"/>
    <property type="project" value="UniProtKB-UniRule"/>
</dbReference>
<dbReference type="OrthoDB" id="9803773at2"/>
<comment type="cofactor">
    <cofactor evidence="12 13 14">
        <name>Zn(2+)</name>
        <dbReference type="ChEBI" id="CHEBI:29105"/>
    </cofactor>
    <text evidence="12 13 14">Binds 1 zinc ion per monomer.</text>
</comment>
<dbReference type="InterPro" id="IPR034151">
    <property type="entry name" value="TOPRIM_DnaG_bac"/>
</dbReference>
<dbReference type="EMBL" id="CP002829">
    <property type="protein sequence ID" value="AEH22897.1"/>
    <property type="molecule type" value="Genomic_DNA"/>
</dbReference>
<keyword evidence="1 12" id="KW-0240">DNA-directed RNA polymerase</keyword>
<dbReference type="Pfam" id="PF01807">
    <property type="entry name" value="Zn_ribbon_DnaG"/>
    <property type="match status" value="1"/>
</dbReference>
<dbReference type="PANTHER" id="PTHR30313">
    <property type="entry name" value="DNA PRIMASE"/>
    <property type="match status" value="1"/>
</dbReference>
<keyword evidence="5 12" id="KW-0235">DNA replication</keyword>
<dbReference type="GO" id="GO:0006269">
    <property type="term" value="P:DNA replication, synthesis of primer"/>
    <property type="evidence" value="ECO:0007669"/>
    <property type="project" value="UniProtKB-UniRule"/>
</dbReference>
<comment type="function">
    <text evidence="12 13">RNA polymerase that catalyzes the synthesis of short RNA molecules used as primers for DNA polymerase during DNA replication.</text>
</comment>
<comment type="similarity">
    <text evidence="12 13">Belongs to the DnaG primase family.</text>
</comment>
<dbReference type="GO" id="GO:0000428">
    <property type="term" value="C:DNA-directed RNA polymerase complex"/>
    <property type="evidence" value="ECO:0007669"/>
    <property type="project" value="UniProtKB-KW"/>
</dbReference>
<dbReference type="Proteomes" id="UP000006583">
    <property type="component" value="Chromosome"/>
</dbReference>
<dbReference type="PIRSF" id="PIRSF002811">
    <property type="entry name" value="DnaG"/>
    <property type="match status" value="1"/>
</dbReference>
<dbReference type="PANTHER" id="PTHR30313:SF2">
    <property type="entry name" value="DNA PRIMASE"/>
    <property type="match status" value="1"/>
</dbReference>
<evidence type="ECO:0000256" key="7">
    <source>
        <dbReference type="ARBA" id="ARBA00022771"/>
    </source>
</evidence>
<evidence type="ECO:0000256" key="1">
    <source>
        <dbReference type="ARBA" id="ARBA00022478"/>
    </source>
</evidence>
<dbReference type="GO" id="GO:0008270">
    <property type="term" value="F:zinc ion binding"/>
    <property type="evidence" value="ECO:0007669"/>
    <property type="project" value="UniProtKB-UniRule"/>
</dbReference>
<dbReference type="GO" id="GO:0003677">
    <property type="term" value="F:DNA binding"/>
    <property type="evidence" value="ECO:0007669"/>
    <property type="project" value="UniProtKB-KW"/>
</dbReference>
<dbReference type="InterPro" id="IPR037068">
    <property type="entry name" value="DNA_primase_core_N_sf"/>
</dbReference>
<evidence type="ECO:0000256" key="14">
    <source>
        <dbReference type="PIRSR" id="PIRSR002811-1"/>
    </source>
</evidence>
<dbReference type="STRING" id="795359.TOPB45_0796"/>
<dbReference type="Pfam" id="PF08275">
    <property type="entry name" value="DNAG_N"/>
    <property type="match status" value="1"/>
</dbReference>
<dbReference type="Gene3D" id="3.90.580.10">
    <property type="entry name" value="Zinc finger, CHC2-type domain"/>
    <property type="match status" value="1"/>
</dbReference>
<evidence type="ECO:0000256" key="6">
    <source>
        <dbReference type="ARBA" id="ARBA00022723"/>
    </source>
</evidence>
<keyword evidence="11 12" id="KW-0804">Transcription</keyword>
<dbReference type="InterPro" id="IPR006295">
    <property type="entry name" value="DNA_primase_DnaG"/>
</dbReference>
<dbReference type="HOGENOM" id="CLU_013501_3_2_0"/>
<dbReference type="Gene3D" id="3.40.1360.10">
    <property type="match status" value="1"/>
</dbReference>
<evidence type="ECO:0000256" key="8">
    <source>
        <dbReference type="ARBA" id="ARBA00022833"/>
    </source>
</evidence>
<dbReference type="SUPFAM" id="SSF57783">
    <property type="entry name" value="Zinc beta-ribbon"/>
    <property type="match status" value="1"/>
</dbReference>
<evidence type="ECO:0000256" key="12">
    <source>
        <dbReference type="HAMAP-Rule" id="MF_00974"/>
    </source>
</evidence>
<keyword evidence="6 12" id="KW-0479">Metal-binding</keyword>
<sequence length="580" mass="67090">MSFEDLFEEIKNSYDIVDVVSSYVRLKKVGKNFVGFCPFHSEKTPSFVVSPEKQIFKCFGCGAAGDVVTFYTKIKGLTFKEALLELAEKAGISVEKNFFVEKKKEKGLAEFNYKIAKFYHHLLYFHSSSKLAREYLEQRGIKEETIKNFLLGFAPQDGRVLAGYLRNTSEDLAKGEELGLIKRTSDGSYIDLFRGRIIFPIFNLKGECVGFGARALDKDAEPKYLNTPESKIFKKSEILYGFYQSKEAIKKENLGILVEGYFDFLSLWERDIKNVVATCGTALTEKHVKLMKTLTENWIIFYDGDLAGKKATLRAISLFLKEGILPKCVILSEEDDPDSWARKEGLEGETLKRKIEKLTVDAISFVINFYDEEYKINSSKAFKEIMEVFKSTEDPFLRNHIARELSFYLGIPENEILKYFVKDVYTEEIPGKPIEKAKEDVPGLRNIAQFLINYPEYYLELESSGLSRLLEFYPDTLYGRFLKHLIEEFKRGNKEIDYIPDLEFQEVLSDLLLEPPFENKEEALNHIKIYIKRELAKKEIRKVTENLKLLQVKGSKEEIERYLLILKNSITGKLIRENKF</sequence>
<keyword evidence="7 12" id="KW-0863">Zinc-finger</keyword>
<accession>F8C5C5</accession>
<evidence type="ECO:0000256" key="4">
    <source>
        <dbReference type="ARBA" id="ARBA00022695"/>
    </source>
</evidence>
<keyword evidence="3 12" id="KW-0808">Transferase</keyword>
<dbReference type="HAMAP" id="MF_00974">
    <property type="entry name" value="DNA_primase_DnaG"/>
    <property type="match status" value="1"/>
</dbReference>
<reference evidence="16 17" key="1">
    <citation type="journal article" date="2013" name="Genome Announc.">
        <title>Complete genome sequence of the hyperthermophilic sulfate-reducing bacterium Thermodesulfobacterium geofontis OPF15T.</title>
        <authorList>
            <person name="Elkins J.G."/>
            <person name="Hamilton-Brehm S.D."/>
            <person name="Lucas S."/>
            <person name="Han J."/>
            <person name="Lapidus A."/>
            <person name="Cheng J.F."/>
            <person name="Goodwin L.A."/>
            <person name="Pitluck S."/>
            <person name="Peters L."/>
            <person name="Mikhailova N."/>
            <person name="Davenport K.W."/>
            <person name="Detter J.C."/>
            <person name="Han C.S."/>
            <person name="Tapia R."/>
            <person name="Land M.L."/>
            <person name="Hauser L."/>
            <person name="Kyrpides N.C."/>
            <person name="Ivanova N.N."/>
            <person name="Pagani I."/>
            <person name="Bruce D."/>
            <person name="Woyke T."/>
            <person name="Cottingham R.W."/>
        </authorList>
    </citation>
    <scope>NUCLEOTIDE SEQUENCE [LARGE SCALE GENOMIC DNA]</scope>
    <source>
        <strain evidence="16 17">OPF15</strain>
    </source>
</reference>
<dbReference type="PROSITE" id="PS50880">
    <property type="entry name" value="TOPRIM"/>
    <property type="match status" value="1"/>
</dbReference>
<dbReference type="FunFam" id="3.90.580.10:FF:000001">
    <property type="entry name" value="DNA primase"/>
    <property type="match status" value="1"/>
</dbReference>
<organism evidence="16 17">
    <name type="scientific">Thermodesulfobacterium geofontis (strain OPF15)</name>
    <dbReference type="NCBI Taxonomy" id="795359"/>
    <lineage>
        <taxon>Bacteria</taxon>
        <taxon>Pseudomonadati</taxon>
        <taxon>Thermodesulfobacteriota</taxon>
        <taxon>Thermodesulfobacteria</taxon>
        <taxon>Thermodesulfobacteriales</taxon>
        <taxon>Thermodesulfobacteriaceae</taxon>
        <taxon>Thermodesulfobacterium</taxon>
    </lineage>
</organism>
<evidence type="ECO:0000256" key="2">
    <source>
        <dbReference type="ARBA" id="ARBA00022515"/>
    </source>
</evidence>
<dbReference type="CDD" id="cd03364">
    <property type="entry name" value="TOPRIM_DnaG_primases"/>
    <property type="match status" value="1"/>
</dbReference>
<dbReference type="GO" id="GO:0005737">
    <property type="term" value="C:cytoplasm"/>
    <property type="evidence" value="ECO:0007669"/>
    <property type="project" value="TreeGrafter"/>
</dbReference>
<keyword evidence="2 12" id="KW-0639">Primosome</keyword>
<dbReference type="InterPro" id="IPR006171">
    <property type="entry name" value="TOPRIM_dom"/>
</dbReference>
<comment type="domain">
    <text evidence="12">Contains an N-terminal zinc-binding domain, a central core domain that contains the primase activity, and a C-terminal DnaB-binding domain.</text>
</comment>